<comment type="similarity">
    <text evidence="2">Belongs to the GtrA family.</text>
</comment>
<keyword evidence="4 6" id="KW-1133">Transmembrane helix</keyword>
<feature type="transmembrane region" description="Helical" evidence="6">
    <location>
        <begin position="42"/>
        <end position="62"/>
    </location>
</feature>
<evidence type="ECO:0000256" key="2">
    <source>
        <dbReference type="ARBA" id="ARBA00009399"/>
    </source>
</evidence>
<protein>
    <submittedName>
        <fullName evidence="8">GtrA family protein</fullName>
    </submittedName>
</protein>
<keyword evidence="5 6" id="KW-0472">Membrane</keyword>
<keyword evidence="9" id="KW-1185">Reference proteome</keyword>
<keyword evidence="3 6" id="KW-0812">Transmembrane</keyword>
<proteinExistence type="inferred from homology"/>
<evidence type="ECO:0000259" key="7">
    <source>
        <dbReference type="Pfam" id="PF04138"/>
    </source>
</evidence>
<evidence type="ECO:0000256" key="3">
    <source>
        <dbReference type="ARBA" id="ARBA00022692"/>
    </source>
</evidence>
<evidence type="ECO:0000256" key="6">
    <source>
        <dbReference type="SAM" id="Phobius"/>
    </source>
</evidence>
<dbReference type="Pfam" id="PF04138">
    <property type="entry name" value="GtrA_DPMS_TM"/>
    <property type="match status" value="1"/>
</dbReference>
<feature type="domain" description="GtrA/DPMS transmembrane" evidence="7">
    <location>
        <begin position="17"/>
        <end position="139"/>
    </location>
</feature>
<comment type="subcellular location">
    <subcellularLocation>
        <location evidence="1">Membrane</location>
        <topology evidence="1">Multi-pass membrane protein</topology>
    </subcellularLocation>
</comment>
<evidence type="ECO:0000256" key="5">
    <source>
        <dbReference type="ARBA" id="ARBA00023136"/>
    </source>
</evidence>
<feature type="transmembrane region" description="Helical" evidence="6">
    <location>
        <begin position="15"/>
        <end position="36"/>
    </location>
</feature>
<reference evidence="8 9" key="1">
    <citation type="submission" date="2021-01" db="EMBL/GenBank/DDBJ databases">
        <title>Genome Sequencing of Type Strains.</title>
        <authorList>
            <person name="Lemaire J.F."/>
            <person name="Inderbitzin P."/>
            <person name="Collins S.B."/>
            <person name="Wespe N."/>
            <person name="Knight-Connoni V."/>
        </authorList>
    </citation>
    <scope>NUCLEOTIDE SEQUENCE [LARGE SCALE GENOMIC DNA]</scope>
    <source>
        <strain evidence="8 9">DSM 14730</strain>
    </source>
</reference>
<feature type="transmembrane region" description="Helical" evidence="6">
    <location>
        <begin position="112"/>
        <end position="133"/>
    </location>
</feature>
<sequence>MISTFENFLKPTNSLIRFLLVGIVNTCMGLSIIFIMMNGFGMSYWLSTCIGNACGAVISFILNRNFTFKSKASLGGSGLRFIAVIMLSYFASYGMSDLIWSGLLKPVNLMLITHQEASVLFGAGLYTITNFFGQKHLVFLNRKKSDQQS</sequence>
<gene>
    <name evidence="8" type="ORF">JYA64_09670</name>
</gene>
<name>A0ABS2ZCZ4_9BACL</name>
<dbReference type="EMBL" id="JAFHKS010000043">
    <property type="protein sequence ID" value="MBN3545562.1"/>
    <property type="molecule type" value="Genomic_DNA"/>
</dbReference>
<dbReference type="InterPro" id="IPR051401">
    <property type="entry name" value="GtrA_CellWall_Glycosyl"/>
</dbReference>
<evidence type="ECO:0000313" key="9">
    <source>
        <dbReference type="Proteomes" id="UP001319060"/>
    </source>
</evidence>
<feature type="transmembrane region" description="Helical" evidence="6">
    <location>
        <begin position="74"/>
        <end position="92"/>
    </location>
</feature>
<accession>A0ABS2ZCZ4</accession>
<comment type="caution">
    <text evidence="8">The sequence shown here is derived from an EMBL/GenBank/DDBJ whole genome shotgun (WGS) entry which is preliminary data.</text>
</comment>
<evidence type="ECO:0000256" key="4">
    <source>
        <dbReference type="ARBA" id="ARBA00022989"/>
    </source>
</evidence>
<dbReference type="PANTHER" id="PTHR38459:SF1">
    <property type="entry name" value="PROPHAGE BACTOPRENOL-LINKED GLUCOSE TRANSLOCASE HOMOLOG"/>
    <property type="match status" value="1"/>
</dbReference>
<evidence type="ECO:0000313" key="8">
    <source>
        <dbReference type="EMBL" id="MBN3545562.1"/>
    </source>
</evidence>
<dbReference type="InterPro" id="IPR007267">
    <property type="entry name" value="GtrA_DPMS_TM"/>
</dbReference>
<dbReference type="Proteomes" id="UP001319060">
    <property type="component" value="Unassembled WGS sequence"/>
</dbReference>
<dbReference type="PANTHER" id="PTHR38459">
    <property type="entry name" value="PROPHAGE BACTOPRENOL-LINKED GLUCOSE TRANSLOCASE HOMOLOG"/>
    <property type="match status" value="1"/>
</dbReference>
<evidence type="ECO:0000256" key="1">
    <source>
        <dbReference type="ARBA" id="ARBA00004141"/>
    </source>
</evidence>
<organism evidence="8 9">
    <name type="scientific">Fictibacillus barbaricus</name>
    <dbReference type="NCBI Taxonomy" id="182136"/>
    <lineage>
        <taxon>Bacteria</taxon>
        <taxon>Bacillati</taxon>
        <taxon>Bacillota</taxon>
        <taxon>Bacilli</taxon>
        <taxon>Bacillales</taxon>
        <taxon>Fictibacillaceae</taxon>
        <taxon>Fictibacillus</taxon>
    </lineage>
</organism>